<evidence type="ECO:0000313" key="4">
    <source>
        <dbReference type="EMBL" id="KAK1168079.1"/>
    </source>
</evidence>
<evidence type="ECO:0000256" key="3">
    <source>
        <dbReference type="SAM" id="MobiDB-lite"/>
    </source>
</evidence>
<organism evidence="4 5">
    <name type="scientific">Acipenser oxyrinchus oxyrinchus</name>
    <dbReference type="NCBI Taxonomy" id="40147"/>
    <lineage>
        <taxon>Eukaryota</taxon>
        <taxon>Metazoa</taxon>
        <taxon>Chordata</taxon>
        <taxon>Craniata</taxon>
        <taxon>Vertebrata</taxon>
        <taxon>Euteleostomi</taxon>
        <taxon>Actinopterygii</taxon>
        <taxon>Chondrostei</taxon>
        <taxon>Acipenseriformes</taxon>
        <taxon>Acipenseridae</taxon>
        <taxon>Acipenser</taxon>
    </lineage>
</organism>
<feature type="compositionally biased region" description="Basic and acidic residues" evidence="3">
    <location>
        <begin position="967"/>
        <end position="977"/>
    </location>
</feature>
<dbReference type="GO" id="GO:0008017">
    <property type="term" value="F:microtubule binding"/>
    <property type="evidence" value="ECO:0007669"/>
    <property type="project" value="TreeGrafter"/>
</dbReference>
<feature type="compositionally biased region" description="Basic and acidic residues" evidence="3">
    <location>
        <begin position="433"/>
        <end position="446"/>
    </location>
</feature>
<dbReference type="PANTHER" id="PTHR24200:SF14">
    <property type="entry name" value="MICROTUBULE-ASSOCIATED TUMOR SUPPRESSOR CANDIDATE 2"/>
    <property type="match status" value="1"/>
</dbReference>
<feature type="compositionally biased region" description="Low complexity" evidence="3">
    <location>
        <begin position="759"/>
        <end position="769"/>
    </location>
</feature>
<feature type="coiled-coil region" evidence="2">
    <location>
        <begin position="1019"/>
        <end position="1053"/>
    </location>
</feature>
<feature type="compositionally biased region" description="Polar residues" evidence="3">
    <location>
        <begin position="770"/>
        <end position="789"/>
    </location>
</feature>
<feature type="region of interest" description="Disordered" evidence="3">
    <location>
        <begin position="1"/>
        <end position="39"/>
    </location>
</feature>
<reference evidence="4" key="1">
    <citation type="submission" date="2022-02" db="EMBL/GenBank/DDBJ databases">
        <title>Atlantic sturgeon de novo genome assembly.</title>
        <authorList>
            <person name="Stock M."/>
            <person name="Klopp C."/>
            <person name="Guiguen Y."/>
            <person name="Cabau C."/>
            <person name="Parinello H."/>
            <person name="Santidrian Yebra-Pimentel E."/>
            <person name="Kuhl H."/>
            <person name="Dirks R.P."/>
            <person name="Guessner J."/>
            <person name="Wuertz S."/>
            <person name="Du K."/>
            <person name="Schartl M."/>
        </authorList>
    </citation>
    <scope>NUCLEOTIDE SEQUENCE</scope>
    <source>
        <strain evidence="4">STURGEONOMICS-FGT-2020</strain>
        <tissue evidence="4">Whole blood</tissue>
    </source>
</reference>
<evidence type="ECO:0000256" key="1">
    <source>
        <dbReference type="ARBA" id="ARBA00023054"/>
    </source>
</evidence>
<accession>A0AAD8G7V7</accession>
<feature type="region of interest" description="Disordered" evidence="3">
    <location>
        <begin position="892"/>
        <end position="982"/>
    </location>
</feature>
<evidence type="ECO:0000256" key="2">
    <source>
        <dbReference type="SAM" id="Coils"/>
    </source>
</evidence>
<sequence length="1395" mass="155092">MSFQGDLNVPYDTSLEDDGEEIKNNNTQSLESVGDDNANKIQSEVINTEEKDQECERRTREAVNVPLVSQNEGQDKIIIWGTVSQHGDPDMEEFELLECRELSDSCLTDDAKGTFMDTLETRSKYHQSNTSASAQAVSSETWVQVSAELETQNSKAAAQLGYHDSRLSLEICESPPVETGVSTKQDIICASENDIFINCLSAPLDAFGSSISTVHSMKKTQMMGTDQFSHMPPQAFSMTSEEIITFRSNAATSEAIKDNKPQELLRPSTESTINLENLDLNLNLTPHSQEALLKSKEQVDQGYISRKLRMSPTEDSPCWNVWQQTSGSGWTPELFKCLTKNSADNAANGGQSSPTAGEGSHVEYFQSSEDEQFLGHARVLECHKLSGSVSSESKGKSAEDTETRRVQSLGQSVLSVLGQSGYDSTNTENEIYSKTEQSSELHKHPGETFQTNTNDQMSFKESNEAVNASTSDLSSQSAALGTDQSHHYQGCNENVIASGSEIHVTATSNTQTDKRMLFGKKLCTDSPAQPQSHATSIGSPSSISTPSYFVERVNVRNQQVESASNLKERLIVYSDRFHPAGLLPPSTDNTQLSSGCLKAPNKVALSSGIPKPILHHSRTSLMSRGETECSNKNEELQEAKFIPKPKHVRPKIITYIRKSPQAKLPLDAIGLPSRLSTYSVPMTKNTQKETKSSPVLSASNLLYDKYRHETQKSRFYSSGLMVSGIKPPGHHIPHKMVGKADTFYEELCDKYPHDGGKTGKATTGLAGTGQDDSSVPQQSTNEAAPTSIYRSSMVLRPQLGLGDVTRLPSAKNRMLLASQRSALSFSHQTQMSNTVNHCSLDASVEQRKSTPGTPTRSILPKPGHSGLRPPGYSRLPAAKLAAFGFVRSSSVSSVSSNQSNDSNQSDPKTTNRPGSGGDEQVNQKPAVPPYDISRGASRTGSQASSNVAGSRRCLLPTPRSGGSPSASRKEMQKDVEVARPAVSSPKRLVVAASKLHSPGHTRQKAGVLRNGISAKAESREAERQIVQKLKDKCEEQARQLQSLQEELKRATLGLEVFAITTQHFCQKNESALVKEKELSIELANIRDEVAFNTARWERLQRDKEELEKRFEREVRRLQQQQQAELLALEDKLKSHYAEQQERLQEEHLTHLERIRSQHQDQIDDINANHEAAVLEMETSHTSAIADLNNDHENKLTELRTAHELERKKLEEDFEKLRLSLQDQVDTLTFQNCTLRDRARRFEEALRRSTDEHIEEALAPYQHIEEDLKSLKQILEMKNQQIHEQEKKIMEFERLAEKNAVLQERVQVLQQQNEDLKVRIDRNAAMSRELSEENANLQEHVEKESNEKKRLSRTNEELLWRLQTGEPMSPVQLSPSSSPIHRGSPGPMSPSRITPR</sequence>
<comment type="caution">
    <text evidence="4">The sequence shown here is derived from an EMBL/GenBank/DDBJ whole genome shotgun (WGS) entry which is preliminary data.</text>
</comment>
<feature type="compositionally biased region" description="Low complexity" evidence="3">
    <location>
        <begin position="892"/>
        <end position="906"/>
    </location>
</feature>
<feature type="compositionally biased region" description="Polar residues" evidence="3">
    <location>
        <begin position="936"/>
        <end position="948"/>
    </location>
</feature>
<keyword evidence="1 2" id="KW-0175">Coiled coil</keyword>
<dbReference type="GO" id="GO:0005737">
    <property type="term" value="C:cytoplasm"/>
    <property type="evidence" value="ECO:0007669"/>
    <property type="project" value="TreeGrafter"/>
</dbReference>
<feature type="compositionally biased region" description="Polar residues" evidence="3">
    <location>
        <begin position="448"/>
        <end position="483"/>
    </location>
</feature>
<dbReference type="EMBL" id="JAGXEW010000009">
    <property type="protein sequence ID" value="KAK1168079.1"/>
    <property type="molecule type" value="Genomic_DNA"/>
</dbReference>
<dbReference type="Proteomes" id="UP001230051">
    <property type="component" value="Unassembled WGS sequence"/>
</dbReference>
<protein>
    <submittedName>
        <fullName evidence="4">Microtubule-associated tumor suppressor candidate 2-like isoform X1</fullName>
    </submittedName>
</protein>
<gene>
    <name evidence="4" type="primary">Mtus2</name>
    <name evidence="4" type="ORF">AOXY_G10932</name>
</gene>
<dbReference type="InterPro" id="IPR051293">
    <property type="entry name" value="MTUS1/CCDC69"/>
</dbReference>
<dbReference type="GO" id="GO:0005634">
    <property type="term" value="C:nucleus"/>
    <property type="evidence" value="ECO:0007669"/>
    <property type="project" value="TreeGrafter"/>
</dbReference>
<evidence type="ECO:0000313" key="5">
    <source>
        <dbReference type="Proteomes" id="UP001230051"/>
    </source>
</evidence>
<feature type="region of interest" description="Disordered" evidence="3">
    <location>
        <begin position="759"/>
        <end position="789"/>
    </location>
</feature>
<dbReference type="PANTHER" id="PTHR24200">
    <property type="entry name" value="TOUCAN, ISOFORM A"/>
    <property type="match status" value="1"/>
</dbReference>
<feature type="region of interest" description="Disordered" evidence="3">
    <location>
        <begin position="1328"/>
        <end position="1395"/>
    </location>
</feature>
<feature type="region of interest" description="Disordered" evidence="3">
    <location>
        <begin position="388"/>
        <end position="409"/>
    </location>
</feature>
<keyword evidence="5" id="KW-1185">Reference proteome</keyword>
<feature type="region of interest" description="Disordered" evidence="3">
    <location>
        <begin position="844"/>
        <end position="873"/>
    </location>
</feature>
<feature type="region of interest" description="Disordered" evidence="3">
    <location>
        <begin position="523"/>
        <end position="542"/>
    </location>
</feature>
<name>A0AAD8G7V7_ACIOX</name>
<feature type="coiled-coil region" evidence="2">
    <location>
        <begin position="1096"/>
        <end position="1226"/>
    </location>
</feature>
<feature type="compositionally biased region" description="Basic and acidic residues" evidence="3">
    <location>
        <begin position="393"/>
        <end position="405"/>
    </location>
</feature>
<proteinExistence type="predicted"/>
<feature type="region of interest" description="Disordered" evidence="3">
    <location>
        <begin position="433"/>
        <end position="486"/>
    </location>
</feature>
<feature type="compositionally biased region" description="Basic and acidic residues" evidence="3">
    <location>
        <begin position="1338"/>
        <end position="1358"/>
    </location>
</feature>